<dbReference type="Pfam" id="PF14303">
    <property type="entry name" value="NAM-associated"/>
    <property type="match status" value="1"/>
</dbReference>
<keyword evidence="5" id="KW-1185">Reference proteome</keyword>
<dbReference type="InterPro" id="IPR029466">
    <property type="entry name" value="NAM-associated_C"/>
</dbReference>
<sequence length="496" mass="55031">MDPAGTPWPPNGVRPSPNLAPLGSHPSRPPPPAPLGPRPPPPSAPSGPPRRRQGRLAVAPMEQERQTVAVLEQPAGAGTSRAQKSKAQTAAAASRKSKATCCSASQPTAPPCNPLVDATMANTGEDAHNLLDTSGGGFFTDMMGDGIALEDFSMSMPYEQEEYADEADFEVPAPTAKKAHSRSTNYTTQEDEALIMAWESVSLDAMKGNDQTSSTYWSRIYDHYHRNKKCVPDRSLVSLQHRWSTIQECCNKWAGCLVQVERQNPSGVPYQEHVNLALELYKVKKPKKGKPFVMLHCWALLQHNQEWLTRKDEAPPKRQKSRSSSLEFDVVREADDSGVQDEEGRGRSPTPSSGVPTRTRPPGRKAEKEKLKKVEGGAYKEVFQEMITRREEMEAHKETRWIEVKAMEEWKAAVEERKAAVEERKAEAEERKVAIEEEKLRVMSEKVLNKKLEQEQKIMFMDMSCLDDVQKAYVSATRAQILAARMGGTSSGIGGV</sequence>
<feature type="compositionally biased region" description="Low complexity" evidence="2">
    <location>
        <begin position="80"/>
        <end position="91"/>
    </location>
</feature>
<feature type="coiled-coil region" evidence="1">
    <location>
        <begin position="407"/>
        <end position="455"/>
    </location>
</feature>
<evidence type="ECO:0000256" key="2">
    <source>
        <dbReference type="SAM" id="MobiDB-lite"/>
    </source>
</evidence>
<dbReference type="AlphaFoldDB" id="A0ABC9D972"/>
<reference evidence="5" key="1">
    <citation type="submission" date="2024-06" db="EMBL/GenBank/DDBJ databases">
        <authorList>
            <person name="Ryan C."/>
        </authorList>
    </citation>
    <scope>NUCLEOTIDE SEQUENCE [LARGE SCALE GENOMIC DNA]</scope>
</reference>
<proteinExistence type="predicted"/>
<protein>
    <recommendedName>
        <fullName evidence="3">No apical meristem-associated C-terminal domain-containing protein</fullName>
    </recommendedName>
</protein>
<dbReference type="PANTHER" id="PTHR45125">
    <property type="entry name" value="F21J9.4-RELATED"/>
    <property type="match status" value="1"/>
</dbReference>
<gene>
    <name evidence="4" type="ORF">URODEC1_LOCUS82868</name>
</gene>
<feature type="domain" description="No apical meristem-associated C-terminal" evidence="3">
    <location>
        <begin position="290"/>
        <end position="481"/>
    </location>
</feature>
<feature type="compositionally biased region" description="Pro residues" evidence="2">
    <location>
        <begin position="27"/>
        <end position="48"/>
    </location>
</feature>
<evidence type="ECO:0000259" key="3">
    <source>
        <dbReference type="Pfam" id="PF14303"/>
    </source>
</evidence>
<feature type="region of interest" description="Disordered" evidence="2">
    <location>
        <begin position="310"/>
        <end position="372"/>
    </location>
</feature>
<name>A0ABC9D972_9POAL</name>
<feature type="region of interest" description="Disordered" evidence="2">
    <location>
        <begin position="1"/>
        <end position="91"/>
    </location>
</feature>
<feature type="compositionally biased region" description="Pro residues" evidence="2">
    <location>
        <begin position="1"/>
        <end position="12"/>
    </location>
</feature>
<dbReference type="EMBL" id="OZ075141">
    <property type="protein sequence ID" value="CAL5033905.1"/>
    <property type="molecule type" value="Genomic_DNA"/>
</dbReference>
<evidence type="ECO:0000313" key="4">
    <source>
        <dbReference type="EMBL" id="CAL5033905.1"/>
    </source>
</evidence>
<dbReference type="PANTHER" id="PTHR45125:SF3">
    <property type="entry name" value="NO-APICAL-MERISTEM-ASSOCIATED CARBOXY-TERMINAL DOMAIN PROTEIN"/>
    <property type="match status" value="1"/>
</dbReference>
<dbReference type="Proteomes" id="UP001497457">
    <property type="component" value="Chromosome 31b"/>
</dbReference>
<keyword evidence="1" id="KW-0175">Coiled coil</keyword>
<reference evidence="4 5" key="2">
    <citation type="submission" date="2024-10" db="EMBL/GenBank/DDBJ databases">
        <authorList>
            <person name="Ryan C."/>
        </authorList>
    </citation>
    <scope>NUCLEOTIDE SEQUENCE [LARGE SCALE GENOMIC DNA]</scope>
</reference>
<organism evidence="4 5">
    <name type="scientific">Urochloa decumbens</name>
    <dbReference type="NCBI Taxonomy" id="240449"/>
    <lineage>
        <taxon>Eukaryota</taxon>
        <taxon>Viridiplantae</taxon>
        <taxon>Streptophyta</taxon>
        <taxon>Embryophyta</taxon>
        <taxon>Tracheophyta</taxon>
        <taxon>Spermatophyta</taxon>
        <taxon>Magnoliopsida</taxon>
        <taxon>Liliopsida</taxon>
        <taxon>Poales</taxon>
        <taxon>Poaceae</taxon>
        <taxon>PACMAD clade</taxon>
        <taxon>Panicoideae</taxon>
        <taxon>Panicodae</taxon>
        <taxon>Paniceae</taxon>
        <taxon>Melinidinae</taxon>
        <taxon>Urochloa</taxon>
    </lineage>
</organism>
<evidence type="ECO:0000313" key="5">
    <source>
        <dbReference type="Proteomes" id="UP001497457"/>
    </source>
</evidence>
<accession>A0ABC9D972</accession>
<evidence type="ECO:0000256" key="1">
    <source>
        <dbReference type="SAM" id="Coils"/>
    </source>
</evidence>